<dbReference type="EnsemblMetazoa" id="G563.1">
    <property type="protein sequence ID" value="G563.1:cds"/>
    <property type="gene ID" value="G563"/>
</dbReference>
<feature type="compositionally biased region" description="Basic and acidic residues" evidence="1">
    <location>
        <begin position="359"/>
        <end position="378"/>
    </location>
</feature>
<keyword evidence="3" id="KW-1185">Reference proteome</keyword>
<sequence>MQTHGKEKGVRFLRYYLDIHVCLLILGREGPLTLCEILKEKKTKLVKRRIAITQRYIYRRDILVMAEVSHIRNATNRTRPLGEVKDDIAYMVEQESRYAPRDDFNDQAGDVQKMKDVKESIRHAALINIVAAVNDSCDDDTTSSHLLEQTQRSTDGNMTLISNLVFHRDRSISFPKPQLFFEPPKTLSTKKPLFYRNSKDEVLEDIEQRKRCVSLTRTRVPVATPEDESEKSLSDRPKSEGLQFSVSIQQLKDNNKSNPPNPPWIENSSKVKNARSMSPRRRFVSLNKKIETKSGASIPKCEAVDIMDATECLQNRIKPPPSVSHIESYGEQVDNSENDSLYRARSLPSLFPVKKKKETKTSDKSENERSSAEKEKSKLISPFKRPSATTYGCLPNMVMGKTIQTKSDSESNLIQEQKFYKRVEKVSSAIKETISKFETSAEPPKTDGVVISLEGRSIPNPRNPSSSGNSRPREKRLLCRPQTGPDYMKMNSVQEQSILHDLDHHFGELQKTLSQRSSQWSANMNPSTQSTDQDIANYGLVGRKFKSKLKDKMSSEKSKSLVQKMGFKPKSTKRVTFAPVEDRLNNNNGSDDFKSFVNSVCEERQDSSRTKRSINQVKIGSSSMKAVSSGELSRLKKRIIPEEFNSDTKPKYDVLDNIRISGMSSREGSVPPRPPSRMSDVRSMASEGATSSYLDEVAFDWNGRETDAADRASSSVPKSYGASSFYPDSTKIKLNFNHYKYEDSDESSEDDDEDYEDGNETYRVVKAVDLGTLSGYQHRKFRKPTTNLETSTTHFVKIKKRYPGYLCIPNTDSNHITMTTERNIAKQMFRSLSGGLMSFILLKEKCDKLGTDERCPVRRFPGWALLWGDFKRCHSQCGSGNCTMSVQWWR</sequence>
<dbReference type="AlphaFoldDB" id="A0A8W8N7A9"/>
<dbReference type="Proteomes" id="UP000005408">
    <property type="component" value="Unassembled WGS sequence"/>
</dbReference>
<name>A0A8W8N7A9_MAGGI</name>
<evidence type="ECO:0000313" key="2">
    <source>
        <dbReference type="EnsemblMetazoa" id="G563.1:cds"/>
    </source>
</evidence>
<feature type="compositionally biased region" description="Basic and acidic residues" evidence="1">
    <location>
        <begin position="230"/>
        <end position="239"/>
    </location>
</feature>
<feature type="region of interest" description="Disordered" evidence="1">
    <location>
        <begin position="352"/>
        <end position="381"/>
    </location>
</feature>
<feature type="compositionally biased region" description="Low complexity" evidence="1">
    <location>
        <begin position="455"/>
        <end position="470"/>
    </location>
</feature>
<accession>A0A8W8N7A9</accession>
<feature type="region of interest" description="Disordered" evidence="1">
    <location>
        <begin position="218"/>
        <end position="280"/>
    </location>
</feature>
<evidence type="ECO:0000313" key="3">
    <source>
        <dbReference type="Proteomes" id="UP000005408"/>
    </source>
</evidence>
<feature type="compositionally biased region" description="Polar residues" evidence="1">
    <location>
        <begin position="242"/>
        <end position="252"/>
    </location>
</feature>
<reference evidence="2" key="1">
    <citation type="submission" date="2022-08" db="UniProtKB">
        <authorList>
            <consortium name="EnsemblMetazoa"/>
        </authorList>
    </citation>
    <scope>IDENTIFICATION</scope>
    <source>
        <strain evidence="2">05x7-T-G4-1.051#20</strain>
    </source>
</reference>
<proteinExistence type="predicted"/>
<evidence type="ECO:0000256" key="1">
    <source>
        <dbReference type="SAM" id="MobiDB-lite"/>
    </source>
</evidence>
<feature type="region of interest" description="Disordered" evidence="1">
    <location>
        <begin position="438"/>
        <end position="475"/>
    </location>
</feature>
<protein>
    <submittedName>
        <fullName evidence="2">Uncharacterized protein</fullName>
    </submittedName>
</protein>
<organism evidence="2 3">
    <name type="scientific">Magallana gigas</name>
    <name type="common">Pacific oyster</name>
    <name type="synonym">Crassostrea gigas</name>
    <dbReference type="NCBI Taxonomy" id="29159"/>
    <lineage>
        <taxon>Eukaryota</taxon>
        <taxon>Metazoa</taxon>
        <taxon>Spiralia</taxon>
        <taxon>Lophotrochozoa</taxon>
        <taxon>Mollusca</taxon>
        <taxon>Bivalvia</taxon>
        <taxon>Autobranchia</taxon>
        <taxon>Pteriomorphia</taxon>
        <taxon>Ostreida</taxon>
        <taxon>Ostreoidea</taxon>
        <taxon>Ostreidae</taxon>
        <taxon>Magallana</taxon>
    </lineage>
</organism>